<reference evidence="2 3" key="1">
    <citation type="submission" date="2023-12" db="EMBL/GenBank/DDBJ databases">
        <title>Baltic Sea Cyanobacteria.</title>
        <authorList>
            <person name="Delbaje E."/>
            <person name="Fewer D.P."/>
            <person name="Shishido T.K."/>
        </authorList>
    </citation>
    <scope>NUCLEOTIDE SEQUENCE [LARGE SCALE GENOMIC DNA]</scope>
    <source>
        <strain evidence="2 3">UHCC-0300</strain>
    </source>
</reference>
<accession>A0ABU5UCS2</accession>
<name>A0ABU5UCS2_9CYAN</name>
<dbReference type="Proteomes" id="UP001302120">
    <property type="component" value="Unassembled WGS sequence"/>
</dbReference>
<evidence type="ECO:0000313" key="2">
    <source>
        <dbReference type="EMBL" id="MEA5580231.1"/>
    </source>
</evidence>
<sequence>MNINHPLQYILKLCLLTTILNCLTVNIAAAEVQTFGQAGRHGVDGRPGRS</sequence>
<keyword evidence="3" id="KW-1185">Reference proteome</keyword>
<evidence type="ECO:0000256" key="1">
    <source>
        <dbReference type="SAM" id="SignalP"/>
    </source>
</evidence>
<organism evidence="2 3">
    <name type="scientific">Nodularia harveyana UHCC-0300</name>
    <dbReference type="NCBI Taxonomy" id="2974287"/>
    <lineage>
        <taxon>Bacteria</taxon>
        <taxon>Bacillati</taxon>
        <taxon>Cyanobacteriota</taxon>
        <taxon>Cyanophyceae</taxon>
        <taxon>Nostocales</taxon>
        <taxon>Nodulariaceae</taxon>
        <taxon>Nodularia</taxon>
    </lineage>
</organism>
<feature type="signal peptide" evidence="1">
    <location>
        <begin position="1"/>
        <end position="30"/>
    </location>
</feature>
<feature type="chain" id="PRO_5046472724" evidence="1">
    <location>
        <begin position="31"/>
        <end position="50"/>
    </location>
</feature>
<protein>
    <submittedName>
        <fullName evidence="2">Uncharacterized protein</fullName>
    </submittedName>
</protein>
<dbReference type="EMBL" id="JAYGHG010000002">
    <property type="protein sequence ID" value="MEA5580231.1"/>
    <property type="molecule type" value="Genomic_DNA"/>
</dbReference>
<comment type="caution">
    <text evidence="2">The sequence shown here is derived from an EMBL/GenBank/DDBJ whole genome shotgun (WGS) entry which is preliminary data.</text>
</comment>
<evidence type="ECO:0000313" key="3">
    <source>
        <dbReference type="Proteomes" id="UP001302120"/>
    </source>
</evidence>
<dbReference type="RefSeq" id="WP_323194570.1">
    <property type="nucleotide sequence ID" value="NZ_JAYGHG010000002.1"/>
</dbReference>
<gene>
    <name evidence="2" type="ORF">VB620_02625</name>
</gene>
<keyword evidence="1" id="KW-0732">Signal</keyword>
<proteinExistence type="predicted"/>